<dbReference type="InterPro" id="IPR001453">
    <property type="entry name" value="MoaB/Mog_dom"/>
</dbReference>
<comment type="similarity">
    <text evidence="2 5">Belongs to the MoeA family.</text>
</comment>
<organism evidence="8 9">
    <name type="scientific">Arthrobacter mangrovi</name>
    <dbReference type="NCBI Taxonomy" id="2966350"/>
    <lineage>
        <taxon>Bacteria</taxon>
        <taxon>Bacillati</taxon>
        <taxon>Actinomycetota</taxon>
        <taxon>Actinomycetes</taxon>
        <taxon>Micrococcales</taxon>
        <taxon>Micrococcaceae</taxon>
        <taxon>Arthrobacter</taxon>
    </lineage>
</organism>
<feature type="domain" description="MoaB/Mog" evidence="7">
    <location>
        <begin position="184"/>
        <end position="320"/>
    </location>
</feature>
<gene>
    <name evidence="8" type="ORF">AHIS1636_28190</name>
</gene>
<evidence type="ECO:0000256" key="4">
    <source>
        <dbReference type="ARBA" id="ARBA00047317"/>
    </source>
</evidence>
<dbReference type="InterPro" id="IPR036425">
    <property type="entry name" value="MoaB/Mog-like_dom_sf"/>
</dbReference>
<dbReference type="Gene3D" id="2.170.190.11">
    <property type="entry name" value="Molybdopterin biosynthesis moea protein, domain 3"/>
    <property type="match status" value="1"/>
</dbReference>
<dbReference type="SUPFAM" id="SSF53218">
    <property type="entry name" value="Molybdenum cofactor biosynthesis proteins"/>
    <property type="match status" value="1"/>
</dbReference>
<dbReference type="CDD" id="cd00887">
    <property type="entry name" value="MoeA"/>
    <property type="match status" value="1"/>
</dbReference>
<keyword evidence="3 5" id="KW-0500">Molybdenum</keyword>
<evidence type="ECO:0000259" key="7">
    <source>
        <dbReference type="SMART" id="SM00852"/>
    </source>
</evidence>
<comment type="caution">
    <text evidence="8">The sequence shown here is derived from an EMBL/GenBank/DDBJ whole genome shotgun (WGS) entry which is preliminary data.</text>
</comment>
<dbReference type="InterPro" id="IPR036135">
    <property type="entry name" value="MoeA_linker/N_sf"/>
</dbReference>
<comment type="catalytic activity">
    <reaction evidence="4">
        <text>adenylyl-molybdopterin + molybdate = Mo-molybdopterin + AMP + H(+)</text>
        <dbReference type="Rhea" id="RHEA:35047"/>
        <dbReference type="ChEBI" id="CHEBI:15378"/>
        <dbReference type="ChEBI" id="CHEBI:36264"/>
        <dbReference type="ChEBI" id="CHEBI:62727"/>
        <dbReference type="ChEBI" id="CHEBI:71302"/>
        <dbReference type="ChEBI" id="CHEBI:456215"/>
        <dbReference type="EC" id="2.10.1.1"/>
    </reaction>
</comment>
<evidence type="ECO:0000256" key="6">
    <source>
        <dbReference type="SAM" id="MobiDB-lite"/>
    </source>
</evidence>
<dbReference type="Proteomes" id="UP001209654">
    <property type="component" value="Unassembled WGS sequence"/>
</dbReference>
<proteinExistence type="inferred from homology"/>
<evidence type="ECO:0000313" key="9">
    <source>
        <dbReference type="Proteomes" id="UP001209654"/>
    </source>
</evidence>
<accession>A0ABQ5MWM6</accession>
<keyword evidence="9" id="KW-1185">Reference proteome</keyword>
<comment type="function">
    <text evidence="1 5">Catalyzes the insertion of molybdate into adenylated molybdopterin with the concomitant release of AMP.</text>
</comment>
<keyword evidence="5" id="KW-0808">Transferase</keyword>
<dbReference type="Gene3D" id="3.90.105.10">
    <property type="entry name" value="Molybdopterin biosynthesis moea protein, domain 2"/>
    <property type="match status" value="1"/>
</dbReference>
<dbReference type="PANTHER" id="PTHR10192">
    <property type="entry name" value="MOLYBDOPTERIN BIOSYNTHESIS PROTEIN"/>
    <property type="match status" value="1"/>
</dbReference>
<evidence type="ECO:0000313" key="8">
    <source>
        <dbReference type="EMBL" id="GLB68377.1"/>
    </source>
</evidence>
<dbReference type="InterPro" id="IPR005110">
    <property type="entry name" value="MoeA_linker/N"/>
</dbReference>
<keyword evidence="5" id="KW-0460">Magnesium</keyword>
<keyword evidence="5" id="KW-0479">Metal-binding</keyword>
<dbReference type="EC" id="2.10.1.1" evidence="5"/>
<dbReference type="Pfam" id="PF03453">
    <property type="entry name" value="MoeA_N"/>
    <property type="match status" value="1"/>
</dbReference>
<dbReference type="Pfam" id="PF00994">
    <property type="entry name" value="MoCF_biosynth"/>
    <property type="match status" value="1"/>
</dbReference>
<reference evidence="8 9" key="1">
    <citation type="journal article" date="2023" name="Int. J. Syst. Evol. Microbiol.">
        <title>Arthrobacter mangrovi sp. nov., an actinobacterium isolated from the rhizosphere of a mangrove.</title>
        <authorList>
            <person name="Hamada M."/>
            <person name="Saitou S."/>
            <person name="Enomoto N."/>
            <person name="Nanri K."/>
            <person name="Hidaka K."/>
            <person name="Miura T."/>
            <person name="Tamura T."/>
        </authorList>
    </citation>
    <scope>NUCLEOTIDE SEQUENCE [LARGE SCALE GENOMIC DNA]</scope>
    <source>
        <strain evidence="8 9">NBRC 112813</strain>
    </source>
</reference>
<evidence type="ECO:0000256" key="2">
    <source>
        <dbReference type="ARBA" id="ARBA00010763"/>
    </source>
</evidence>
<dbReference type="SMART" id="SM00852">
    <property type="entry name" value="MoCF_biosynth"/>
    <property type="match status" value="1"/>
</dbReference>
<dbReference type="InterPro" id="IPR038987">
    <property type="entry name" value="MoeA-like"/>
</dbReference>
<sequence>MSAEPDSVAWAAAREKAWSAGRDALGQDLAGSAETVPLERCLGLVLAERVAAQLPVPHYASSAMDGWAVSGPGPWLLQPPGSALRPGEAAPVVTGGLIQEGTQAVLRSEYGVAAERDGRRLLERAPGVSCEEPSAGRHIRPAGEEAGAGDTVVPAGTRLTPAHLAIAAVCGHDGLPVHPAPEVALLLTGDEVVTSGLPAPGHVRDTFGPTLPAIVTALGGKPFPPRRLPDDFAATRAAIEGCGGRVVVTTGGTGHSRADHLRAVLEAVGAQILVPSIRMRPGHPALLARLADGRLVVGLPGNPLAAMMALLTLGAPLLAGLTGRPLPPLGSVQSGARLAPLEGRHRLVPYALDEQGAVPADHVGSAMMRGLAAASGVVVVPPEGARRGQQLPTLPLPW</sequence>
<dbReference type="InterPro" id="IPR036688">
    <property type="entry name" value="MoeA_C_domain_IV_sf"/>
</dbReference>
<dbReference type="EMBL" id="BRVS01000016">
    <property type="protein sequence ID" value="GLB68377.1"/>
    <property type="molecule type" value="Genomic_DNA"/>
</dbReference>
<dbReference type="SUPFAM" id="SSF63882">
    <property type="entry name" value="MoeA N-terminal region -like"/>
    <property type="match status" value="1"/>
</dbReference>
<dbReference type="Gene3D" id="2.40.340.10">
    <property type="entry name" value="MoeA, C-terminal, domain IV"/>
    <property type="match status" value="1"/>
</dbReference>
<dbReference type="RefSeq" id="WP_264796474.1">
    <property type="nucleotide sequence ID" value="NZ_BRVS01000016.1"/>
</dbReference>
<comment type="pathway">
    <text evidence="5">Cofactor biosynthesis; molybdopterin biosynthesis.</text>
</comment>
<keyword evidence="5" id="KW-0501">Molybdenum cofactor biosynthesis</keyword>
<comment type="cofactor">
    <cofactor evidence="5">
        <name>Mg(2+)</name>
        <dbReference type="ChEBI" id="CHEBI:18420"/>
    </cofactor>
</comment>
<feature type="region of interest" description="Disordered" evidence="6">
    <location>
        <begin position="126"/>
        <end position="149"/>
    </location>
</feature>
<evidence type="ECO:0000256" key="5">
    <source>
        <dbReference type="RuleBase" id="RU365090"/>
    </source>
</evidence>
<dbReference type="Gene3D" id="3.40.980.10">
    <property type="entry name" value="MoaB/Mog-like domain"/>
    <property type="match status" value="1"/>
</dbReference>
<name>A0ABQ5MWM6_9MICC</name>
<evidence type="ECO:0000256" key="1">
    <source>
        <dbReference type="ARBA" id="ARBA00002901"/>
    </source>
</evidence>
<evidence type="ECO:0000256" key="3">
    <source>
        <dbReference type="ARBA" id="ARBA00022505"/>
    </source>
</evidence>
<dbReference type="PANTHER" id="PTHR10192:SF5">
    <property type="entry name" value="GEPHYRIN"/>
    <property type="match status" value="1"/>
</dbReference>
<protein>
    <recommendedName>
        <fullName evidence="5">Molybdopterin molybdenumtransferase</fullName>
        <ecNumber evidence="5">2.10.1.1</ecNumber>
    </recommendedName>
</protein>